<feature type="transmembrane region" description="Helical" evidence="7">
    <location>
        <begin position="205"/>
        <end position="224"/>
    </location>
</feature>
<dbReference type="Proteomes" id="UP000001067">
    <property type="component" value="Unassembled WGS sequence"/>
</dbReference>
<keyword evidence="4 7" id="KW-0472">Membrane</keyword>
<evidence type="ECO:0000259" key="8">
    <source>
        <dbReference type="Pfam" id="PF20684"/>
    </source>
</evidence>
<evidence type="ECO:0000313" key="9">
    <source>
        <dbReference type="EMBL" id="EFQ96483.1"/>
    </source>
</evidence>
<feature type="domain" description="Rhodopsin" evidence="8">
    <location>
        <begin position="22"/>
        <end position="229"/>
    </location>
</feature>
<dbReference type="KEGG" id="pte:PTT_00904"/>
<feature type="transmembrane region" description="Helical" evidence="7">
    <location>
        <begin position="49"/>
        <end position="73"/>
    </location>
</feature>
<accession>E3RCR6</accession>
<keyword evidence="2 7" id="KW-0812">Transmembrane</keyword>
<protein>
    <recommendedName>
        <fullName evidence="8">Rhodopsin domain-containing protein</fullName>
    </recommendedName>
</protein>
<dbReference type="AlphaFoldDB" id="E3RCR6"/>
<name>E3RCR6_PYRTT</name>
<comment type="similarity">
    <text evidence="5">Belongs to the SAT4 family.</text>
</comment>
<feature type="region of interest" description="Disordered" evidence="6">
    <location>
        <begin position="308"/>
        <end position="329"/>
    </location>
</feature>
<dbReference type="GO" id="GO:0016020">
    <property type="term" value="C:membrane"/>
    <property type="evidence" value="ECO:0007669"/>
    <property type="project" value="UniProtKB-SubCell"/>
</dbReference>
<evidence type="ECO:0000256" key="7">
    <source>
        <dbReference type="SAM" id="Phobius"/>
    </source>
</evidence>
<evidence type="ECO:0000256" key="6">
    <source>
        <dbReference type="SAM" id="MobiDB-lite"/>
    </source>
</evidence>
<dbReference type="InterPro" id="IPR052337">
    <property type="entry name" value="SAT4-like"/>
</dbReference>
<evidence type="ECO:0000256" key="3">
    <source>
        <dbReference type="ARBA" id="ARBA00022989"/>
    </source>
</evidence>
<feature type="transmembrane region" description="Helical" evidence="7">
    <location>
        <begin position="85"/>
        <end position="111"/>
    </location>
</feature>
<evidence type="ECO:0000256" key="1">
    <source>
        <dbReference type="ARBA" id="ARBA00004141"/>
    </source>
</evidence>
<evidence type="ECO:0000256" key="5">
    <source>
        <dbReference type="ARBA" id="ARBA00038359"/>
    </source>
</evidence>
<dbReference type="EMBL" id="GL531902">
    <property type="protein sequence ID" value="EFQ96483.1"/>
    <property type="molecule type" value="Genomic_DNA"/>
</dbReference>
<organism evidence="10">
    <name type="scientific">Pyrenophora teres f. teres (strain 0-1)</name>
    <name type="common">Barley net blotch fungus</name>
    <name type="synonym">Drechslera teres f. teres</name>
    <dbReference type="NCBI Taxonomy" id="861557"/>
    <lineage>
        <taxon>Eukaryota</taxon>
        <taxon>Fungi</taxon>
        <taxon>Dikarya</taxon>
        <taxon>Ascomycota</taxon>
        <taxon>Pezizomycotina</taxon>
        <taxon>Dothideomycetes</taxon>
        <taxon>Pleosporomycetidae</taxon>
        <taxon>Pleosporales</taxon>
        <taxon>Pleosporineae</taxon>
        <taxon>Pleosporaceae</taxon>
        <taxon>Pyrenophora</taxon>
    </lineage>
</organism>
<keyword evidence="10" id="KW-1185">Reference proteome</keyword>
<dbReference type="eggNOG" id="ENOG502SHQF">
    <property type="taxonomic scope" value="Eukaryota"/>
</dbReference>
<reference evidence="9 10" key="1">
    <citation type="journal article" date="2010" name="Genome Biol.">
        <title>A first genome assembly of the barley fungal pathogen Pyrenophora teres f. teres.</title>
        <authorList>
            <person name="Ellwood S.R."/>
            <person name="Liu Z."/>
            <person name="Syme R.A."/>
            <person name="Lai Z."/>
            <person name="Hane J.K."/>
            <person name="Keiper F."/>
            <person name="Moffat C.S."/>
            <person name="Oliver R.P."/>
            <person name="Friesen T.L."/>
        </authorList>
    </citation>
    <scope>NUCLEOTIDE SEQUENCE [LARGE SCALE GENOMIC DNA]</scope>
    <source>
        <strain evidence="9 10">0-1</strain>
    </source>
</reference>
<evidence type="ECO:0000313" key="10">
    <source>
        <dbReference type="Proteomes" id="UP000001067"/>
    </source>
</evidence>
<feature type="transmembrane region" description="Helical" evidence="7">
    <location>
        <begin position="164"/>
        <end position="185"/>
    </location>
</feature>
<dbReference type="OrthoDB" id="444631at2759"/>
<proteinExistence type="inferred from homology"/>
<dbReference type="PANTHER" id="PTHR33048">
    <property type="entry name" value="PTH11-LIKE INTEGRAL MEMBRANE PROTEIN (AFU_ORTHOLOGUE AFUA_5G11245)"/>
    <property type="match status" value="1"/>
</dbReference>
<sequence length="329" mass="36570">MAWTQLGMGGLYHSFVDLHGRCMYQADAGSGRHAVFVPYPEGVTRMLKWLFWSIVSYNISLCATKVSILLQYHRIFTVAEMRIPLGLLMAFIIIWGTGAFFTSIFTCIPIHAYWNVLAKPTATCLKSNSLWYMNASINMVTDLAVAFLPVRVIWNLQIARNQKIALIAVLTIGWFVCVVSVLRLIALVSLSTHPDDSSYYSAPAAYWSGIEINLAIVCASLPALKPLIVRIIPGFSSRNSGRGVGTCESSRVVTIGTRCRNTARQTAEFELEAGVPESLHPERPLSTDVAGFDKNIYITRHYEQHFENSSRISEGESQTDLIVNPKPTC</sequence>
<dbReference type="InterPro" id="IPR049326">
    <property type="entry name" value="Rhodopsin_dom_fungi"/>
</dbReference>
<comment type="subcellular location">
    <subcellularLocation>
        <location evidence="1">Membrane</location>
        <topology evidence="1">Multi-pass membrane protein</topology>
    </subcellularLocation>
</comment>
<gene>
    <name evidence="9" type="ORF">PTT_00904</name>
</gene>
<evidence type="ECO:0000256" key="4">
    <source>
        <dbReference type="ARBA" id="ARBA00023136"/>
    </source>
</evidence>
<dbReference type="HOGENOM" id="CLU_028200_0_2_1"/>
<dbReference type="Pfam" id="PF20684">
    <property type="entry name" value="Fung_rhodopsin"/>
    <property type="match status" value="1"/>
</dbReference>
<keyword evidence="3 7" id="KW-1133">Transmembrane helix</keyword>
<evidence type="ECO:0000256" key="2">
    <source>
        <dbReference type="ARBA" id="ARBA00022692"/>
    </source>
</evidence>
<dbReference type="PANTHER" id="PTHR33048:SF47">
    <property type="entry name" value="INTEGRAL MEMBRANE PROTEIN-RELATED"/>
    <property type="match status" value="1"/>
</dbReference>
<feature type="compositionally biased region" description="Polar residues" evidence="6">
    <location>
        <begin position="309"/>
        <end position="321"/>
    </location>
</feature>
<feature type="transmembrane region" description="Helical" evidence="7">
    <location>
        <begin position="131"/>
        <end position="152"/>
    </location>
</feature>